<dbReference type="AlphaFoldDB" id="A0A1N7EVG2"/>
<dbReference type="Gene3D" id="1.20.1260.10">
    <property type="match status" value="1"/>
</dbReference>
<gene>
    <name evidence="2" type="ORF">HDF22_000567</name>
    <name evidence="1" type="ORF">HDF23_004793</name>
</gene>
<comment type="caution">
    <text evidence="2">The sequence shown here is derived from an EMBL/GenBank/DDBJ whole genome shotgun (WGS) entry which is preliminary data.</text>
</comment>
<evidence type="ECO:0000313" key="2">
    <source>
        <dbReference type="EMBL" id="MBB6126462.1"/>
    </source>
</evidence>
<evidence type="ECO:0000313" key="1">
    <source>
        <dbReference type="EMBL" id="MBB6112020.1"/>
    </source>
</evidence>
<dbReference type="Proteomes" id="UP000541583">
    <property type="component" value="Unassembled WGS sequence"/>
</dbReference>
<dbReference type="InterPro" id="IPR010287">
    <property type="entry name" value="DUF892_YciF-like"/>
</dbReference>
<keyword evidence="3" id="KW-1185">Reference proteome</keyword>
<dbReference type="InterPro" id="IPR009078">
    <property type="entry name" value="Ferritin-like_SF"/>
</dbReference>
<name>A0A1N7EVG2_9SPHI</name>
<dbReference type="InterPro" id="IPR047114">
    <property type="entry name" value="YciF"/>
</dbReference>
<sequence>MDLSYPNTLGNLAIRSIFINQLSILYSAKNHLIDNLPTLINNSNFNTLKLALSEQLDDTHTQMISLKTIFKSLNESALKDYCIGMNAIIKEALDQVQDDKSYRYESDMSIIFYMGVIEHLQVGASKILNLLALRPELREYAQLVTECLDIAKDNSKLFLLVAEEYLQAVN</sequence>
<dbReference type="SUPFAM" id="SSF47240">
    <property type="entry name" value="Ferritin-like"/>
    <property type="match status" value="1"/>
</dbReference>
<accession>A0A1N7EVG2</accession>
<dbReference type="PANTHER" id="PTHR30565:SF9">
    <property type="entry name" value="PROTEIN YCIF"/>
    <property type="match status" value="1"/>
</dbReference>
<dbReference type="Pfam" id="PF05974">
    <property type="entry name" value="DUF892"/>
    <property type="match status" value="1"/>
</dbReference>
<dbReference type="RefSeq" id="WP_076376963.1">
    <property type="nucleotide sequence ID" value="NZ_FTMG01000015.1"/>
</dbReference>
<reference evidence="3 4" key="1">
    <citation type="submission" date="2020-08" db="EMBL/GenBank/DDBJ databases">
        <title>Genomic Encyclopedia of Type Strains, Phase IV (KMG-V): Genome sequencing to study the core and pangenomes of soil and plant-associated prokaryotes.</title>
        <authorList>
            <person name="Whitman W."/>
        </authorList>
    </citation>
    <scope>NUCLEOTIDE SEQUENCE [LARGE SCALE GENOMIC DNA]</scope>
    <source>
        <strain evidence="1 3">ANJLi2</strain>
        <strain evidence="2 4">MP601</strain>
    </source>
</reference>
<dbReference type="EMBL" id="JACHCB010000015">
    <property type="protein sequence ID" value="MBB6112020.1"/>
    <property type="molecule type" value="Genomic_DNA"/>
</dbReference>
<protein>
    <submittedName>
        <fullName evidence="2">Ferritin-like metal-binding protein YciE</fullName>
    </submittedName>
</protein>
<evidence type="ECO:0000313" key="3">
    <source>
        <dbReference type="Proteomes" id="UP000541583"/>
    </source>
</evidence>
<dbReference type="STRING" id="354630.SAMN05421821_115126"/>
<dbReference type="OrthoDB" id="9795056at2"/>
<dbReference type="PANTHER" id="PTHR30565">
    <property type="entry name" value="PROTEIN YCIF"/>
    <property type="match status" value="1"/>
</dbReference>
<evidence type="ECO:0000313" key="4">
    <source>
        <dbReference type="Proteomes" id="UP000548326"/>
    </source>
</evidence>
<dbReference type="InterPro" id="IPR012347">
    <property type="entry name" value="Ferritin-like"/>
</dbReference>
<proteinExistence type="predicted"/>
<dbReference type="Proteomes" id="UP000548326">
    <property type="component" value="Unassembled WGS sequence"/>
</dbReference>
<dbReference type="EMBL" id="JACHCA010000002">
    <property type="protein sequence ID" value="MBB6126462.1"/>
    <property type="molecule type" value="Genomic_DNA"/>
</dbReference>
<organism evidence="2 4">
    <name type="scientific">Mucilaginibacter lappiensis</name>
    <dbReference type="NCBI Taxonomy" id="354630"/>
    <lineage>
        <taxon>Bacteria</taxon>
        <taxon>Pseudomonadati</taxon>
        <taxon>Bacteroidota</taxon>
        <taxon>Sphingobacteriia</taxon>
        <taxon>Sphingobacteriales</taxon>
        <taxon>Sphingobacteriaceae</taxon>
        <taxon>Mucilaginibacter</taxon>
    </lineage>
</organism>